<accession>A0A6B9ZNT8</accession>
<dbReference type="KEGG" id="chih:GWR21_28060"/>
<sequence length="845" mass="96011">MKYTILLLFFPTLLTAQVKTRVDHVVSKDYQQQIRKLRGGIDPVDSVANARNTTYTLKGQFSPNVAIRRLKTTGDEIQISPSLSRYITLSGSYSGTIELQTHNRMPRLQETYAQGRSDNGSLQWRGPETGELFSYGPAVSSLEFDGNPYPYDQYGKLVPSGQGNGKAANIYTEDIFRPALSHSHQMKIQSALHRYGHRTWTFNLKLAREDKQFIIRENKGSSNSLSSDISTNIKWLTVKGTYMFSQEIRTTGNRNGILNRAYQNALLTPATFDNQQQVTLGEGQRSYSAEADNPWFLLRDNDNGYKEHEHNAALTLSLQTRKWQAGMIQSLNDKQENNIEQFRPGTSGWNAGMYTDRNKRDRLYMIQSNVVREIEYNNNHFKTKAQLHHIYGNANTRIAYLPENKTYNYQRTSQDLFLNMASTYTARGITIKLNTGNKAYISNTCSRNSFLLPALDLGFRFDDLPGDLVLDLSSSYHVVNSELQINKSLTYTNLLQYTPGQLFNYRPVTEVNGYSQLSPIQAKEWNGKLSLSYQNIYLDGNFYTKNISNDVLPIYENGQLQLKNMADMTTKGLELSIHLYNKSISRNINTNTTLSFFKYRTDVTKVRDGYNYTPIAGFSSVYKTLVEGQPLGVIVGNAYKRDAAGNIVIGDDGFPLADQSPKVIGNTIPDFVIKASNTIFWKKFSVQTNLEWKKGGQAWNGTQAALDYYGRSATTGAERNTTGYVFQGVKQDGHVNDIPVVFYDPAKPVTSNRWTRNGLTGIAEEYIRRTDYIRLNTFNITYRINLKKSHQLFYLATYVQNILLWSPYKGADPGQLLYDQPNTTGLDYFNLPAVKTFGFNVTYQF</sequence>
<dbReference type="EMBL" id="CP048113">
    <property type="protein sequence ID" value="QHS63301.1"/>
    <property type="molecule type" value="Genomic_DNA"/>
</dbReference>
<keyword evidence="2" id="KW-1185">Reference proteome</keyword>
<organism evidence="1 2">
    <name type="scientific">Chitinophaga agri</name>
    <dbReference type="NCBI Taxonomy" id="2703787"/>
    <lineage>
        <taxon>Bacteria</taxon>
        <taxon>Pseudomonadati</taxon>
        <taxon>Bacteroidota</taxon>
        <taxon>Chitinophagia</taxon>
        <taxon>Chitinophagales</taxon>
        <taxon>Chitinophagaceae</taxon>
        <taxon>Chitinophaga</taxon>
    </lineage>
</organism>
<evidence type="ECO:0008006" key="3">
    <source>
        <dbReference type="Google" id="ProtNLM"/>
    </source>
</evidence>
<proteinExistence type="predicted"/>
<protein>
    <recommendedName>
        <fullName evidence="3">TonB-dependent receptor</fullName>
    </recommendedName>
</protein>
<dbReference type="AlphaFoldDB" id="A0A6B9ZNT8"/>
<gene>
    <name evidence="1" type="ORF">GWR21_28060</name>
</gene>
<dbReference type="RefSeq" id="WP_162335017.1">
    <property type="nucleotide sequence ID" value="NZ_CP048113.1"/>
</dbReference>
<name>A0A6B9ZNT8_9BACT</name>
<evidence type="ECO:0000313" key="2">
    <source>
        <dbReference type="Proteomes" id="UP000476411"/>
    </source>
</evidence>
<reference evidence="1 2" key="1">
    <citation type="submission" date="2020-01" db="EMBL/GenBank/DDBJ databases">
        <title>Complete genome sequence of Chitinophaga sp. H33E-04 isolated from quinoa roots.</title>
        <authorList>
            <person name="Weon H.-Y."/>
            <person name="Lee S.A."/>
        </authorList>
    </citation>
    <scope>NUCLEOTIDE SEQUENCE [LARGE SCALE GENOMIC DNA]</scope>
    <source>
        <strain evidence="1 2">H33E-04</strain>
    </source>
</reference>
<evidence type="ECO:0000313" key="1">
    <source>
        <dbReference type="EMBL" id="QHS63301.1"/>
    </source>
</evidence>
<dbReference type="Proteomes" id="UP000476411">
    <property type="component" value="Chromosome"/>
</dbReference>